<evidence type="ECO:0000313" key="4">
    <source>
        <dbReference type="EMBL" id="NPT60935.1"/>
    </source>
</evidence>
<feature type="region of interest" description="Disordered" evidence="1">
    <location>
        <begin position="32"/>
        <end position="72"/>
    </location>
</feature>
<dbReference type="RefSeq" id="WP_172162891.1">
    <property type="nucleotide sequence ID" value="NZ_WOEZ01000044.1"/>
</dbReference>
<evidence type="ECO:0000313" key="3">
    <source>
        <dbReference type="EMBL" id="NPT54906.1"/>
    </source>
</evidence>
<keyword evidence="2" id="KW-0472">Membrane</keyword>
<keyword evidence="2" id="KW-0812">Transmembrane</keyword>
<proteinExistence type="predicted"/>
<feature type="transmembrane region" description="Helical" evidence="2">
    <location>
        <begin position="6"/>
        <end position="27"/>
    </location>
</feature>
<keyword evidence="2" id="KW-1133">Transmembrane helix</keyword>
<comment type="caution">
    <text evidence="3">The sequence shown here is derived from an EMBL/GenBank/DDBJ whole genome shotgun (WGS) entry which is preliminary data.</text>
</comment>
<dbReference type="EMBL" id="WOEZ01000044">
    <property type="protein sequence ID" value="NPT54906.1"/>
    <property type="molecule type" value="Genomic_DNA"/>
</dbReference>
<gene>
    <name evidence="3" type="ORF">GNZ13_09850</name>
    <name evidence="4" type="ORF">GNZ13_41935</name>
</gene>
<dbReference type="AlphaFoldDB" id="A0A972NK89"/>
<evidence type="ECO:0000256" key="1">
    <source>
        <dbReference type="SAM" id="MobiDB-lite"/>
    </source>
</evidence>
<evidence type="ECO:0000256" key="2">
    <source>
        <dbReference type="SAM" id="Phobius"/>
    </source>
</evidence>
<protein>
    <submittedName>
        <fullName evidence="3">Uncharacterized protein</fullName>
    </submittedName>
</protein>
<reference evidence="3 5" key="1">
    <citation type="submission" date="2019-11" db="EMBL/GenBank/DDBJ databases">
        <title>Metabolism of dissolved organic matter in forest soils.</title>
        <authorList>
            <person name="Cyle K.T."/>
            <person name="Wilhelm R.C."/>
            <person name="Martinez C.E."/>
        </authorList>
    </citation>
    <scope>NUCLEOTIDE SEQUENCE [LARGE SCALE GENOMIC DNA]</scope>
    <source>
        <strain evidence="3 5">5N</strain>
    </source>
</reference>
<feature type="compositionally biased region" description="Basic residues" evidence="1">
    <location>
        <begin position="32"/>
        <end position="50"/>
    </location>
</feature>
<keyword evidence="5" id="KW-1185">Reference proteome</keyword>
<sequence length="72" mass="7852">MNLLNVVGTVIFLGIVALSLLAVLDVLSLRPRAKHTRKPSHTSAGKRRGNMRANTHMVREGAFSGEKADRQS</sequence>
<organism evidence="3 5">
    <name type="scientific">Paraburkholderia elongata</name>
    <dbReference type="NCBI Taxonomy" id="2675747"/>
    <lineage>
        <taxon>Bacteria</taxon>
        <taxon>Pseudomonadati</taxon>
        <taxon>Pseudomonadota</taxon>
        <taxon>Betaproteobacteria</taxon>
        <taxon>Burkholderiales</taxon>
        <taxon>Burkholderiaceae</taxon>
        <taxon>Paraburkholderia</taxon>
    </lineage>
</organism>
<accession>A0A972NK89</accession>
<dbReference type="EMBL" id="WOEZ01000245">
    <property type="protein sequence ID" value="NPT60935.1"/>
    <property type="molecule type" value="Genomic_DNA"/>
</dbReference>
<dbReference type="Proteomes" id="UP000655523">
    <property type="component" value="Unassembled WGS sequence"/>
</dbReference>
<evidence type="ECO:0000313" key="5">
    <source>
        <dbReference type="Proteomes" id="UP000655523"/>
    </source>
</evidence>
<name>A0A972NK89_9BURK</name>